<name>A0ACA9KAC5_9GLOM</name>
<protein>
    <submittedName>
        <fullName evidence="1">11374_t:CDS:1</fullName>
    </submittedName>
</protein>
<reference evidence="1" key="1">
    <citation type="submission" date="2021-06" db="EMBL/GenBank/DDBJ databases">
        <authorList>
            <person name="Kallberg Y."/>
            <person name="Tangrot J."/>
            <person name="Rosling A."/>
        </authorList>
    </citation>
    <scope>NUCLEOTIDE SEQUENCE</scope>
    <source>
        <strain evidence="1">28 12/20/2015</strain>
    </source>
</reference>
<sequence length="53" mass="6012">MFVFSQTNQTKWSLNEPVPTRDSERRGKGAITPNLNAELPTTKAYVVTSYDNH</sequence>
<evidence type="ECO:0000313" key="2">
    <source>
        <dbReference type="Proteomes" id="UP000789366"/>
    </source>
</evidence>
<dbReference type="EMBL" id="CAJVPW010000674">
    <property type="protein sequence ID" value="CAG8462158.1"/>
    <property type="molecule type" value="Genomic_DNA"/>
</dbReference>
<dbReference type="Proteomes" id="UP000789366">
    <property type="component" value="Unassembled WGS sequence"/>
</dbReference>
<comment type="caution">
    <text evidence="1">The sequence shown here is derived from an EMBL/GenBank/DDBJ whole genome shotgun (WGS) entry which is preliminary data.</text>
</comment>
<evidence type="ECO:0000313" key="1">
    <source>
        <dbReference type="EMBL" id="CAG8462158.1"/>
    </source>
</evidence>
<gene>
    <name evidence="1" type="ORF">SPELUC_LOCUS1309</name>
</gene>
<proteinExistence type="predicted"/>
<accession>A0ACA9KAC5</accession>
<keyword evidence="2" id="KW-1185">Reference proteome</keyword>
<organism evidence="1 2">
    <name type="scientific">Cetraspora pellucida</name>
    <dbReference type="NCBI Taxonomy" id="1433469"/>
    <lineage>
        <taxon>Eukaryota</taxon>
        <taxon>Fungi</taxon>
        <taxon>Fungi incertae sedis</taxon>
        <taxon>Mucoromycota</taxon>
        <taxon>Glomeromycotina</taxon>
        <taxon>Glomeromycetes</taxon>
        <taxon>Diversisporales</taxon>
        <taxon>Gigasporaceae</taxon>
        <taxon>Cetraspora</taxon>
    </lineage>
</organism>